<dbReference type="OrthoDB" id="3546297at2759"/>
<gene>
    <name evidence="3" type="ORF">A9Z42_0030030</name>
</gene>
<evidence type="ECO:0000259" key="2">
    <source>
        <dbReference type="Pfam" id="PF20237"/>
    </source>
</evidence>
<comment type="caution">
    <text evidence="3">The sequence shown here is derived from an EMBL/GenBank/DDBJ whole genome shotgun (WGS) entry which is preliminary data.</text>
</comment>
<feature type="transmembrane region" description="Helical" evidence="1">
    <location>
        <begin position="174"/>
        <end position="196"/>
    </location>
</feature>
<feature type="domain" description="DUF6594" evidence="2">
    <location>
        <begin position="16"/>
        <end position="241"/>
    </location>
</feature>
<dbReference type="InterPro" id="IPR046529">
    <property type="entry name" value="DUF6594"/>
</dbReference>
<dbReference type="AlphaFoldDB" id="A0A2H2ZCA4"/>
<keyword evidence="1" id="KW-0812">Transmembrane</keyword>
<accession>A0A2H2ZCA4</accession>
<dbReference type="PANTHER" id="PTHR34502">
    <property type="entry name" value="DUF6594 DOMAIN-CONTAINING PROTEIN-RELATED"/>
    <property type="match status" value="1"/>
</dbReference>
<dbReference type="Pfam" id="PF20237">
    <property type="entry name" value="DUF6594"/>
    <property type="match status" value="1"/>
</dbReference>
<dbReference type="EMBL" id="LFMI01000342">
    <property type="protein sequence ID" value="OTA02602.1"/>
    <property type="molecule type" value="Genomic_DNA"/>
</dbReference>
<proteinExistence type="predicted"/>
<name>A0A2H2ZCA4_TRIPA</name>
<keyword evidence="4" id="KW-1185">Reference proteome</keyword>
<evidence type="ECO:0000313" key="3">
    <source>
        <dbReference type="EMBL" id="OTA02602.1"/>
    </source>
</evidence>
<evidence type="ECO:0000313" key="4">
    <source>
        <dbReference type="Proteomes" id="UP000219286"/>
    </source>
</evidence>
<reference evidence="3 4" key="1">
    <citation type="journal article" date="2015" name="Genome Announc.">
        <title>Genome sequence and annotation of Trichoderma parareesei, the ancestor of the cellulase producer Trichoderma reesei.</title>
        <authorList>
            <person name="Yang D."/>
            <person name="Pomraning K."/>
            <person name="Kopchinskiy A."/>
            <person name="Karimi Aghcheh R."/>
            <person name="Atanasova L."/>
            <person name="Chenthamara K."/>
            <person name="Baker S.E."/>
            <person name="Zhang R."/>
            <person name="Shen Q."/>
            <person name="Freitag M."/>
            <person name="Kubicek C.P."/>
            <person name="Druzhinina I.S."/>
        </authorList>
    </citation>
    <scope>NUCLEOTIDE SEQUENCE [LARGE SCALE GENOMIC DNA]</scope>
    <source>
        <strain evidence="3 4">CBS 125925</strain>
    </source>
</reference>
<keyword evidence="1" id="KW-0472">Membrane</keyword>
<sequence>MEATGDSSKILDYVARSLNEEEDFHFLRLEFLHRLNIVELQIQLVQTKRRIQNEHVSDAESLEKLRIGLKHYATAIRDYQFLRNMKSVEKTSIPHRKLLLQKYFDAELDLDDPFEAHYAYCHDVNANIDPIRESLLKYIPDNLAFSRSKCLEKGEGELPEGKPPRSVSPFVDRLARFIISFIGPVFLVAPMIIMTLNPSQTKSLVTVSVAVIIFSLLLSFGVRVSNVDTLVSTATYAAVLVVFVGTSTGGSNS</sequence>
<dbReference type="Proteomes" id="UP000219286">
    <property type="component" value="Unassembled WGS sequence"/>
</dbReference>
<protein>
    <recommendedName>
        <fullName evidence="2">DUF6594 domain-containing protein</fullName>
    </recommendedName>
</protein>
<keyword evidence="1" id="KW-1133">Transmembrane helix</keyword>
<feature type="transmembrane region" description="Helical" evidence="1">
    <location>
        <begin position="230"/>
        <end position="250"/>
    </location>
</feature>
<dbReference type="PANTHER" id="PTHR34502:SF5">
    <property type="entry name" value="DUF6594 DOMAIN-CONTAINING PROTEIN"/>
    <property type="match status" value="1"/>
</dbReference>
<organism evidence="3 4">
    <name type="scientific">Trichoderma parareesei</name>
    <name type="common">Filamentous fungus</name>
    <dbReference type="NCBI Taxonomy" id="858221"/>
    <lineage>
        <taxon>Eukaryota</taxon>
        <taxon>Fungi</taxon>
        <taxon>Dikarya</taxon>
        <taxon>Ascomycota</taxon>
        <taxon>Pezizomycotina</taxon>
        <taxon>Sordariomycetes</taxon>
        <taxon>Hypocreomycetidae</taxon>
        <taxon>Hypocreales</taxon>
        <taxon>Hypocreaceae</taxon>
        <taxon>Trichoderma</taxon>
    </lineage>
</organism>
<evidence type="ECO:0000256" key="1">
    <source>
        <dbReference type="SAM" id="Phobius"/>
    </source>
</evidence>
<feature type="transmembrane region" description="Helical" evidence="1">
    <location>
        <begin position="203"/>
        <end position="224"/>
    </location>
</feature>